<reference evidence="1" key="1">
    <citation type="journal article" date="2023" name="Mol. Phylogenet. Evol.">
        <title>Genome-scale phylogeny and comparative genomics of the fungal order Sordariales.</title>
        <authorList>
            <person name="Hensen N."/>
            <person name="Bonometti L."/>
            <person name="Westerberg I."/>
            <person name="Brannstrom I.O."/>
            <person name="Guillou S."/>
            <person name="Cros-Aarteil S."/>
            <person name="Calhoun S."/>
            <person name="Haridas S."/>
            <person name="Kuo A."/>
            <person name="Mondo S."/>
            <person name="Pangilinan J."/>
            <person name="Riley R."/>
            <person name="LaButti K."/>
            <person name="Andreopoulos B."/>
            <person name="Lipzen A."/>
            <person name="Chen C."/>
            <person name="Yan M."/>
            <person name="Daum C."/>
            <person name="Ng V."/>
            <person name="Clum A."/>
            <person name="Steindorff A."/>
            <person name="Ohm R.A."/>
            <person name="Martin F."/>
            <person name="Silar P."/>
            <person name="Natvig D.O."/>
            <person name="Lalanne C."/>
            <person name="Gautier V."/>
            <person name="Ament-Velasquez S.L."/>
            <person name="Kruys A."/>
            <person name="Hutchinson M.I."/>
            <person name="Powell A.J."/>
            <person name="Barry K."/>
            <person name="Miller A.N."/>
            <person name="Grigoriev I.V."/>
            <person name="Debuchy R."/>
            <person name="Gladieux P."/>
            <person name="Hiltunen Thoren M."/>
            <person name="Johannesson H."/>
        </authorList>
    </citation>
    <scope>NUCLEOTIDE SEQUENCE</scope>
    <source>
        <strain evidence="1">CBS 168.71</strain>
    </source>
</reference>
<dbReference type="EMBL" id="JAUEPN010000013">
    <property type="protein sequence ID" value="KAK3290491.1"/>
    <property type="molecule type" value="Genomic_DNA"/>
</dbReference>
<feature type="non-terminal residue" evidence="1">
    <location>
        <position position="1"/>
    </location>
</feature>
<evidence type="ECO:0000313" key="2">
    <source>
        <dbReference type="Proteomes" id="UP001278766"/>
    </source>
</evidence>
<proteinExistence type="predicted"/>
<keyword evidence="2" id="KW-1185">Reference proteome</keyword>
<reference evidence="1" key="2">
    <citation type="submission" date="2023-06" db="EMBL/GenBank/DDBJ databases">
        <authorList>
            <consortium name="Lawrence Berkeley National Laboratory"/>
            <person name="Haridas S."/>
            <person name="Hensen N."/>
            <person name="Bonometti L."/>
            <person name="Westerberg I."/>
            <person name="Brannstrom I.O."/>
            <person name="Guillou S."/>
            <person name="Cros-Aarteil S."/>
            <person name="Calhoun S."/>
            <person name="Kuo A."/>
            <person name="Mondo S."/>
            <person name="Pangilinan J."/>
            <person name="Riley R."/>
            <person name="Labutti K."/>
            <person name="Andreopoulos B."/>
            <person name="Lipzen A."/>
            <person name="Chen C."/>
            <person name="Yanf M."/>
            <person name="Daum C."/>
            <person name="Ng V."/>
            <person name="Clum A."/>
            <person name="Steindorff A."/>
            <person name="Ohm R."/>
            <person name="Martin F."/>
            <person name="Silar P."/>
            <person name="Natvig D."/>
            <person name="Lalanne C."/>
            <person name="Gautier V."/>
            <person name="Ament-Velasquez S.L."/>
            <person name="Kruys A."/>
            <person name="Hutchinson M.I."/>
            <person name="Powell A.J."/>
            <person name="Barry K."/>
            <person name="Miller A.N."/>
            <person name="Grigoriev I.V."/>
            <person name="Debuchy R."/>
            <person name="Gladieux P."/>
            <person name="Thoren M.H."/>
            <person name="Johannesson H."/>
        </authorList>
    </citation>
    <scope>NUCLEOTIDE SEQUENCE</scope>
    <source>
        <strain evidence="1">CBS 168.71</strain>
    </source>
</reference>
<protein>
    <submittedName>
        <fullName evidence="1">Uncharacterized protein</fullName>
    </submittedName>
</protein>
<comment type="caution">
    <text evidence="1">The sequence shown here is derived from an EMBL/GenBank/DDBJ whole genome shotgun (WGS) entry which is preliminary data.</text>
</comment>
<evidence type="ECO:0000313" key="1">
    <source>
        <dbReference type="EMBL" id="KAK3290491.1"/>
    </source>
</evidence>
<gene>
    <name evidence="1" type="ORF">B0H64DRAFT_412631</name>
</gene>
<dbReference type="AlphaFoldDB" id="A0AAE0LM53"/>
<name>A0AAE0LM53_9PEZI</name>
<dbReference type="Proteomes" id="UP001278766">
    <property type="component" value="Unassembled WGS sequence"/>
</dbReference>
<accession>A0AAE0LM53</accession>
<organism evidence="1 2">
    <name type="scientific">Chaetomium fimeti</name>
    <dbReference type="NCBI Taxonomy" id="1854472"/>
    <lineage>
        <taxon>Eukaryota</taxon>
        <taxon>Fungi</taxon>
        <taxon>Dikarya</taxon>
        <taxon>Ascomycota</taxon>
        <taxon>Pezizomycotina</taxon>
        <taxon>Sordariomycetes</taxon>
        <taxon>Sordariomycetidae</taxon>
        <taxon>Sordariales</taxon>
        <taxon>Chaetomiaceae</taxon>
        <taxon>Chaetomium</taxon>
    </lineage>
</organism>
<sequence length="116" mass="12091">GGMVTVVESQSSVEEEGGAWLLVVVLMLVSLLGGGAEVDSVQPVAPITDQLVSHQRPLQFSWQGNDVYDVAGGVGQPQFCVTVLTTRQAGTGQVRHWWAVAVMVGQPVGCGGAFVV</sequence>
<dbReference type="GeneID" id="87841882"/>
<dbReference type="RefSeq" id="XP_062654005.1">
    <property type="nucleotide sequence ID" value="XM_062804934.1"/>
</dbReference>